<dbReference type="AlphaFoldDB" id="A0A2T1DL91"/>
<name>A0A2T1DL91_9CYAN</name>
<dbReference type="OrthoDB" id="513429at2"/>
<protein>
    <submittedName>
        <fullName evidence="2">Uncharacterized protein</fullName>
    </submittedName>
</protein>
<evidence type="ECO:0000256" key="1">
    <source>
        <dbReference type="SAM" id="MobiDB-lite"/>
    </source>
</evidence>
<feature type="compositionally biased region" description="Pro residues" evidence="1">
    <location>
        <begin position="209"/>
        <end position="223"/>
    </location>
</feature>
<gene>
    <name evidence="2" type="ORF">C7B65_04750</name>
</gene>
<reference evidence="2 3" key="1">
    <citation type="submission" date="2018-02" db="EMBL/GenBank/DDBJ databases">
        <authorList>
            <person name="Cohen D.B."/>
            <person name="Kent A.D."/>
        </authorList>
    </citation>
    <scope>NUCLEOTIDE SEQUENCE [LARGE SCALE GENOMIC DNA]</scope>
    <source>
        <strain evidence="2 3">ULC007</strain>
    </source>
</reference>
<accession>A0A2T1DL91</accession>
<dbReference type="Proteomes" id="UP000238634">
    <property type="component" value="Unassembled WGS sequence"/>
</dbReference>
<organism evidence="2 3">
    <name type="scientific">Phormidesmis priestleyi ULC007</name>
    <dbReference type="NCBI Taxonomy" id="1920490"/>
    <lineage>
        <taxon>Bacteria</taxon>
        <taxon>Bacillati</taxon>
        <taxon>Cyanobacteriota</taxon>
        <taxon>Cyanophyceae</taxon>
        <taxon>Leptolyngbyales</taxon>
        <taxon>Leptolyngbyaceae</taxon>
        <taxon>Phormidesmis</taxon>
    </lineage>
</organism>
<reference evidence="2 3" key="2">
    <citation type="submission" date="2018-03" db="EMBL/GenBank/DDBJ databases">
        <title>The ancient ancestry and fast evolution of plastids.</title>
        <authorList>
            <person name="Moore K.R."/>
            <person name="Magnabosco C."/>
            <person name="Momper L."/>
            <person name="Gold D.A."/>
            <person name="Bosak T."/>
            <person name="Fournier G.P."/>
        </authorList>
    </citation>
    <scope>NUCLEOTIDE SEQUENCE [LARGE SCALE GENOMIC DNA]</scope>
    <source>
        <strain evidence="2 3">ULC007</strain>
    </source>
</reference>
<dbReference type="STRING" id="1920490.GCA_001895925_02255"/>
<dbReference type="EMBL" id="PVWG01000003">
    <property type="protein sequence ID" value="PSB21242.1"/>
    <property type="molecule type" value="Genomic_DNA"/>
</dbReference>
<feature type="region of interest" description="Disordered" evidence="1">
    <location>
        <begin position="1"/>
        <end position="26"/>
    </location>
</feature>
<dbReference type="RefSeq" id="WP_073069894.1">
    <property type="nucleotide sequence ID" value="NZ_MPPI01000004.1"/>
</dbReference>
<evidence type="ECO:0000313" key="2">
    <source>
        <dbReference type="EMBL" id="PSB21242.1"/>
    </source>
</evidence>
<feature type="region of interest" description="Disordered" evidence="1">
    <location>
        <begin position="154"/>
        <end position="235"/>
    </location>
</feature>
<proteinExistence type="predicted"/>
<comment type="caution">
    <text evidence="2">The sequence shown here is derived from an EMBL/GenBank/DDBJ whole genome shotgun (WGS) entry which is preliminary data.</text>
</comment>
<keyword evidence="3" id="KW-1185">Reference proteome</keyword>
<evidence type="ECO:0000313" key="3">
    <source>
        <dbReference type="Proteomes" id="UP000238634"/>
    </source>
</evidence>
<sequence>MPQDEPNQSDETELPQPSVAQSPTSEQTGIQILPWLRSVSIRLLRTTVQGLEGTIAKLEADTSTGATLPISPKLQTQMRSLWERIGSLLKKFWQWFVPVWEKLLTQIRTRLPENLSQKLNDRALSSVVASLLIVVLWTTSNLFASKPPTKVAIAPQPAQKTIPVSEPASKPIQPDFGSPAPQPIPTELTAPEPEKPAPTIASPVAEPIAPSPPVVEPAPPIEEPAPEPEKPAPPVIELTPEQKLIASIQDQVVTVADPYSSGLIETIKPNFNRSRLSVSVGDDWYGLSRSQQDKLGDELLKRSQELDFSKLEITDAQGTLLARSPVVGSTMVILQRKADAPETV</sequence>